<keyword evidence="2" id="KW-1185">Reference proteome</keyword>
<evidence type="ECO:0000313" key="2">
    <source>
        <dbReference type="Proteomes" id="UP000235036"/>
    </source>
</evidence>
<feature type="non-terminal residue" evidence="1">
    <location>
        <position position="1"/>
    </location>
</feature>
<protein>
    <submittedName>
        <fullName evidence="1">Uncharacterized protein</fullName>
    </submittedName>
</protein>
<dbReference type="EMBL" id="NRQW01000121">
    <property type="protein sequence ID" value="PLZ92408.1"/>
    <property type="molecule type" value="Genomic_DNA"/>
</dbReference>
<proteinExistence type="predicted"/>
<organism evidence="1 2">
    <name type="scientific">Fischerella muscicola CCMEE 5323</name>
    <dbReference type="NCBI Taxonomy" id="2019572"/>
    <lineage>
        <taxon>Bacteria</taxon>
        <taxon>Bacillati</taxon>
        <taxon>Cyanobacteriota</taxon>
        <taxon>Cyanophyceae</taxon>
        <taxon>Nostocales</taxon>
        <taxon>Hapalosiphonaceae</taxon>
        <taxon>Fischerella</taxon>
    </lineage>
</organism>
<gene>
    <name evidence="1" type="ORF">CEN44_06115</name>
</gene>
<dbReference type="Proteomes" id="UP000235036">
    <property type="component" value="Unassembled WGS sequence"/>
</dbReference>
<sequence length="77" mass="8807">HKAQGRRHKAEGRRHKAEGKNLFSLCQKGHKPLNLLNPLNLFMGIHSCPLSEYFCLLKFSKIQNLKSKIQNPKSKIG</sequence>
<reference evidence="1 2" key="1">
    <citation type="submission" date="2017-08" db="EMBL/GenBank/DDBJ databases">
        <title>Genomes of Fischerella (Mastigocladus) sp. strains.</title>
        <authorList>
            <person name="Miller S.R."/>
        </authorList>
    </citation>
    <scope>NUCLEOTIDE SEQUENCE [LARGE SCALE GENOMIC DNA]</scope>
    <source>
        <strain evidence="1 2">CCMEE 5323</strain>
    </source>
</reference>
<name>A0A2N6K6F6_FISMU</name>
<dbReference type="AlphaFoldDB" id="A0A2N6K6F6"/>
<evidence type="ECO:0000313" key="1">
    <source>
        <dbReference type="EMBL" id="PLZ92408.1"/>
    </source>
</evidence>
<comment type="caution">
    <text evidence="1">The sequence shown here is derived from an EMBL/GenBank/DDBJ whole genome shotgun (WGS) entry which is preliminary data.</text>
</comment>
<accession>A0A2N6K6F6</accession>